<dbReference type="InterPro" id="IPR036388">
    <property type="entry name" value="WH-like_DNA-bd_sf"/>
</dbReference>
<dbReference type="SUPFAM" id="SSF46785">
    <property type="entry name" value="Winged helix' DNA-binding domain"/>
    <property type="match status" value="1"/>
</dbReference>
<dbReference type="SMART" id="SM00418">
    <property type="entry name" value="HTH_ARSR"/>
    <property type="match status" value="1"/>
</dbReference>
<dbReference type="GO" id="GO:0003677">
    <property type="term" value="F:DNA binding"/>
    <property type="evidence" value="ECO:0007669"/>
    <property type="project" value="UniProtKB-KW"/>
</dbReference>
<dbReference type="GO" id="GO:0003700">
    <property type="term" value="F:DNA-binding transcription factor activity"/>
    <property type="evidence" value="ECO:0007669"/>
    <property type="project" value="InterPro"/>
</dbReference>
<protein>
    <recommendedName>
        <fullName evidence="4">HTH arsR-type domain-containing protein</fullName>
    </recommendedName>
</protein>
<evidence type="ECO:0000256" key="1">
    <source>
        <dbReference type="ARBA" id="ARBA00023015"/>
    </source>
</evidence>
<evidence type="ECO:0000313" key="6">
    <source>
        <dbReference type="Proteomes" id="UP000032120"/>
    </source>
</evidence>
<name>A0A0D0ITI0_9MICO</name>
<dbReference type="PANTHER" id="PTHR33154:SF18">
    <property type="entry name" value="ARSENICAL RESISTANCE OPERON REPRESSOR"/>
    <property type="match status" value="1"/>
</dbReference>
<dbReference type="InterPro" id="IPR036390">
    <property type="entry name" value="WH_DNA-bd_sf"/>
</dbReference>
<keyword evidence="6" id="KW-1185">Reference proteome</keyword>
<comment type="caution">
    <text evidence="5">The sequence shown here is derived from an EMBL/GenBank/DDBJ whole genome shotgun (WGS) entry which is preliminary data.</text>
</comment>
<dbReference type="NCBIfam" id="NF033788">
    <property type="entry name" value="HTH_metalloreg"/>
    <property type="match status" value="1"/>
</dbReference>
<keyword evidence="2" id="KW-0238">DNA-binding</keyword>
<dbReference type="AlphaFoldDB" id="A0A0D0ITI0"/>
<evidence type="ECO:0000256" key="3">
    <source>
        <dbReference type="ARBA" id="ARBA00023163"/>
    </source>
</evidence>
<dbReference type="Gene3D" id="1.10.10.10">
    <property type="entry name" value="Winged helix-like DNA-binding domain superfamily/Winged helix DNA-binding domain"/>
    <property type="match status" value="1"/>
</dbReference>
<dbReference type="CDD" id="cd00090">
    <property type="entry name" value="HTH_ARSR"/>
    <property type="match status" value="1"/>
</dbReference>
<reference evidence="5 6" key="1">
    <citation type="submission" date="2015-01" db="EMBL/GenBank/DDBJ databases">
        <title>Draft genome sequence of Leucobacter komagatae strain VKM ST2845.</title>
        <authorList>
            <person name="Karlyshev A.V."/>
            <person name="Kudryashova E.B."/>
        </authorList>
    </citation>
    <scope>NUCLEOTIDE SEQUENCE [LARGE SCALE GENOMIC DNA]</scope>
    <source>
        <strain evidence="5 6">VKM ST2845</strain>
    </source>
</reference>
<dbReference type="InterPro" id="IPR051081">
    <property type="entry name" value="HTH_MetalResp_TranReg"/>
</dbReference>
<dbReference type="Proteomes" id="UP000032120">
    <property type="component" value="Unassembled WGS sequence"/>
</dbReference>
<evidence type="ECO:0000256" key="2">
    <source>
        <dbReference type="ARBA" id="ARBA00023125"/>
    </source>
</evidence>
<evidence type="ECO:0000259" key="4">
    <source>
        <dbReference type="PROSITE" id="PS50987"/>
    </source>
</evidence>
<dbReference type="EMBL" id="JXSQ01000006">
    <property type="protein sequence ID" value="KIP52838.1"/>
    <property type="molecule type" value="Genomic_DNA"/>
</dbReference>
<dbReference type="Pfam" id="PF01022">
    <property type="entry name" value="HTH_5"/>
    <property type="match status" value="1"/>
</dbReference>
<evidence type="ECO:0000313" key="5">
    <source>
        <dbReference type="EMBL" id="KIP52838.1"/>
    </source>
</evidence>
<feature type="domain" description="HTH arsR-type" evidence="4">
    <location>
        <begin position="1"/>
        <end position="70"/>
    </location>
</feature>
<accession>A0A0D0ITI0</accession>
<proteinExistence type="predicted"/>
<dbReference type="PROSITE" id="PS50987">
    <property type="entry name" value="HTH_ARSR_2"/>
    <property type="match status" value="1"/>
</dbReference>
<dbReference type="InterPro" id="IPR001845">
    <property type="entry name" value="HTH_ArsR_DNA-bd_dom"/>
</dbReference>
<dbReference type="PANTHER" id="PTHR33154">
    <property type="entry name" value="TRANSCRIPTIONAL REGULATOR, ARSR FAMILY"/>
    <property type="match status" value="1"/>
</dbReference>
<gene>
    <name evidence="5" type="ORF">SD72_06420</name>
</gene>
<keyword evidence="3" id="KW-0804">Transcription</keyword>
<organism evidence="5 6">
    <name type="scientific">Leucobacter komagatae</name>
    <dbReference type="NCBI Taxonomy" id="55969"/>
    <lineage>
        <taxon>Bacteria</taxon>
        <taxon>Bacillati</taxon>
        <taxon>Actinomycetota</taxon>
        <taxon>Actinomycetes</taxon>
        <taxon>Micrococcales</taxon>
        <taxon>Microbacteriaceae</taxon>
        <taxon>Leucobacter</taxon>
    </lineage>
</organism>
<sequence length="95" mass="10487">MALAGGEKPVAELVDTLGLAQSTVSEHLGVLRAAGLVRSTKRGREQRYTFEPAPLEDVTEWMATLEAFWGERFHRLGSLLDAMHTADTTDRESET</sequence>
<dbReference type="InterPro" id="IPR011991">
    <property type="entry name" value="ArsR-like_HTH"/>
</dbReference>
<keyword evidence="1" id="KW-0805">Transcription regulation</keyword>